<gene>
    <name evidence="3" type="ORF">BCR34DRAFT_555042</name>
</gene>
<dbReference type="InterPro" id="IPR005645">
    <property type="entry name" value="FSH-like_dom"/>
</dbReference>
<organism evidence="3 4">
    <name type="scientific">Clohesyomyces aquaticus</name>
    <dbReference type="NCBI Taxonomy" id="1231657"/>
    <lineage>
        <taxon>Eukaryota</taxon>
        <taxon>Fungi</taxon>
        <taxon>Dikarya</taxon>
        <taxon>Ascomycota</taxon>
        <taxon>Pezizomycotina</taxon>
        <taxon>Dothideomycetes</taxon>
        <taxon>Pleosporomycetidae</taxon>
        <taxon>Pleosporales</taxon>
        <taxon>Lindgomycetaceae</taxon>
        <taxon>Clohesyomyces</taxon>
    </lineage>
</organism>
<dbReference type="GO" id="GO:0019748">
    <property type="term" value="P:secondary metabolic process"/>
    <property type="evidence" value="ECO:0007669"/>
    <property type="project" value="TreeGrafter"/>
</dbReference>
<dbReference type="PANTHER" id="PTHR48070:SF7">
    <property type="entry name" value="SERINE HYDROLASE FSH DOMAIN-CONTAINING PROTEIN-RELATED"/>
    <property type="match status" value="1"/>
</dbReference>
<dbReference type="GO" id="GO:0005634">
    <property type="term" value="C:nucleus"/>
    <property type="evidence" value="ECO:0007669"/>
    <property type="project" value="TreeGrafter"/>
</dbReference>
<evidence type="ECO:0000256" key="1">
    <source>
        <dbReference type="ARBA" id="ARBA00022801"/>
    </source>
</evidence>
<protein>
    <submittedName>
        <fullName evidence="3">Serine hydrolase FSH</fullName>
    </submittedName>
</protein>
<keyword evidence="1 3" id="KW-0378">Hydrolase</keyword>
<reference evidence="3 4" key="1">
    <citation type="submission" date="2016-07" db="EMBL/GenBank/DDBJ databases">
        <title>Pervasive Adenine N6-methylation of Active Genes in Fungi.</title>
        <authorList>
            <consortium name="DOE Joint Genome Institute"/>
            <person name="Mondo S.J."/>
            <person name="Dannebaum R.O."/>
            <person name="Kuo R.C."/>
            <person name="Labutti K."/>
            <person name="Haridas S."/>
            <person name="Kuo A."/>
            <person name="Salamov A."/>
            <person name="Ahrendt S.R."/>
            <person name="Lipzen A."/>
            <person name="Sullivan W."/>
            <person name="Andreopoulos W.B."/>
            <person name="Clum A."/>
            <person name="Lindquist E."/>
            <person name="Daum C."/>
            <person name="Ramamoorthy G.K."/>
            <person name="Gryganskyi A."/>
            <person name="Culley D."/>
            <person name="Magnuson J.K."/>
            <person name="James T.Y."/>
            <person name="O'Malley M.A."/>
            <person name="Stajich J.E."/>
            <person name="Spatafora J.W."/>
            <person name="Visel A."/>
            <person name="Grigoriev I.V."/>
        </authorList>
    </citation>
    <scope>NUCLEOTIDE SEQUENCE [LARGE SCALE GENOMIC DNA]</scope>
    <source>
        <strain evidence="3 4">CBS 115471</strain>
    </source>
</reference>
<proteinExistence type="predicted"/>
<dbReference type="InterPro" id="IPR050593">
    <property type="entry name" value="LovG"/>
</dbReference>
<accession>A0A1Y2A5U4</accession>
<evidence type="ECO:0000259" key="2">
    <source>
        <dbReference type="Pfam" id="PF03959"/>
    </source>
</evidence>
<dbReference type="Proteomes" id="UP000193144">
    <property type="component" value="Unassembled WGS sequence"/>
</dbReference>
<dbReference type="GO" id="GO:0005737">
    <property type="term" value="C:cytoplasm"/>
    <property type="evidence" value="ECO:0007669"/>
    <property type="project" value="TreeGrafter"/>
</dbReference>
<comment type="caution">
    <text evidence="3">The sequence shown here is derived from an EMBL/GenBank/DDBJ whole genome shotgun (WGS) entry which is preliminary data.</text>
</comment>
<dbReference type="AlphaFoldDB" id="A0A1Y2A5U4"/>
<keyword evidence="4" id="KW-1185">Reference proteome</keyword>
<dbReference type="SUPFAM" id="SSF53474">
    <property type="entry name" value="alpha/beta-Hydrolases"/>
    <property type="match status" value="1"/>
</dbReference>
<dbReference type="Pfam" id="PF03959">
    <property type="entry name" value="FSH1"/>
    <property type="match status" value="1"/>
</dbReference>
<evidence type="ECO:0000313" key="4">
    <source>
        <dbReference type="Proteomes" id="UP000193144"/>
    </source>
</evidence>
<dbReference type="InterPro" id="IPR029058">
    <property type="entry name" value="AB_hydrolase_fold"/>
</dbReference>
<name>A0A1Y2A5U4_9PLEO</name>
<dbReference type="PANTHER" id="PTHR48070">
    <property type="entry name" value="ESTERASE OVCA2"/>
    <property type="match status" value="1"/>
</dbReference>
<dbReference type="OrthoDB" id="2094269at2759"/>
<sequence length="222" mass="24400">MRFLCLHGKGTTSMILETQFAAVRYQLGDGHSFEFVEGTVPESAAPELQSLSSRSEKYFGYFDESSPASCVKALNDLARYIEVRGPFDGVVAFSQGAALVSTLLVPESQQVATYTPFKLAIFFSGGIPAHPELLKSGVIKPLTYEDAGEVIQIPTAHIWGSSDQGELEWPSQLRLLCHKESREEFRHNGGHQIPGSKDRAGVTGAVQAIRRTVWRAERLQDS</sequence>
<dbReference type="GO" id="GO:0016787">
    <property type="term" value="F:hydrolase activity"/>
    <property type="evidence" value="ECO:0007669"/>
    <property type="project" value="UniProtKB-KW"/>
</dbReference>
<dbReference type="Gene3D" id="3.40.50.1820">
    <property type="entry name" value="alpha/beta hydrolase"/>
    <property type="match status" value="1"/>
</dbReference>
<dbReference type="EMBL" id="MCFA01000010">
    <property type="protein sequence ID" value="ORY17863.1"/>
    <property type="molecule type" value="Genomic_DNA"/>
</dbReference>
<evidence type="ECO:0000313" key="3">
    <source>
        <dbReference type="EMBL" id="ORY17863.1"/>
    </source>
</evidence>
<feature type="domain" description="Serine hydrolase" evidence="2">
    <location>
        <begin position="2"/>
        <end position="198"/>
    </location>
</feature>